<dbReference type="InterPro" id="IPR000477">
    <property type="entry name" value="RT_dom"/>
</dbReference>
<dbReference type="InterPro" id="IPR043128">
    <property type="entry name" value="Rev_trsase/Diguanyl_cyclase"/>
</dbReference>
<dbReference type="PROSITE" id="PS50994">
    <property type="entry name" value="INTEGRASE"/>
    <property type="match status" value="1"/>
</dbReference>
<dbReference type="InterPro" id="IPR041588">
    <property type="entry name" value="Integrase_H2C2"/>
</dbReference>
<dbReference type="Pfam" id="PF00078">
    <property type="entry name" value="RVT_1"/>
    <property type="match status" value="1"/>
</dbReference>
<dbReference type="InterPro" id="IPR043502">
    <property type="entry name" value="DNA/RNA_pol_sf"/>
</dbReference>
<dbReference type="PANTHER" id="PTHR37984:SF11">
    <property type="entry name" value="INTEGRASE CATALYTIC DOMAIN-CONTAINING PROTEIN"/>
    <property type="match status" value="1"/>
</dbReference>
<dbReference type="Gene3D" id="2.40.70.10">
    <property type="entry name" value="Acid Proteases"/>
    <property type="match status" value="1"/>
</dbReference>
<keyword evidence="4" id="KW-0378">Hydrolase</keyword>
<evidence type="ECO:0000256" key="5">
    <source>
        <dbReference type="ARBA" id="ARBA00022918"/>
    </source>
</evidence>
<dbReference type="Gene3D" id="3.30.70.270">
    <property type="match status" value="2"/>
</dbReference>
<dbReference type="InterPro" id="IPR001584">
    <property type="entry name" value="Integrase_cat-core"/>
</dbReference>
<dbReference type="InterPro" id="IPR036397">
    <property type="entry name" value="RNaseH_sf"/>
</dbReference>
<dbReference type="Pfam" id="PF17919">
    <property type="entry name" value="RT_RNaseH_2"/>
    <property type="match status" value="1"/>
</dbReference>
<evidence type="ECO:0000313" key="9">
    <source>
        <dbReference type="Proteomes" id="UP001314205"/>
    </source>
</evidence>
<evidence type="ECO:0000313" key="8">
    <source>
        <dbReference type="EMBL" id="CAK1594431.1"/>
    </source>
</evidence>
<evidence type="ECO:0000259" key="7">
    <source>
        <dbReference type="PROSITE" id="PS50994"/>
    </source>
</evidence>
<keyword evidence="3" id="KW-0540">Nuclease</keyword>
<dbReference type="Gene3D" id="1.10.340.70">
    <property type="match status" value="1"/>
</dbReference>
<dbReference type="Gene3D" id="4.10.60.10">
    <property type="entry name" value="Zinc finger, CCHC-type"/>
    <property type="match status" value="1"/>
</dbReference>
<dbReference type="Proteomes" id="UP001314205">
    <property type="component" value="Unassembled WGS sequence"/>
</dbReference>
<gene>
    <name evidence="8" type="ORF">PARMNEM_LOCUS14065</name>
</gene>
<dbReference type="GO" id="GO:0042575">
    <property type="term" value="C:DNA polymerase complex"/>
    <property type="evidence" value="ECO:0007669"/>
    <property type="project" value="UniProtKB-ARBA"/>
</dbReference>
<feature type="domain" description="Integrase catalytic" evidence="7">
    <location>
        <begin position="1003"/>
        <end position="1156"/>
    </location>
</feature>
<evidence type="ECO:0000256" key="1">
    <source>
        <dbReference type="ARBA" id="ARBA00012493"/>
    </source>
</evidence>
<dbReference type="InterPro" id="IPR001878">
    <property type="entry name" value="Znf_CCHC"/>
</dbReference>
<evidence type="ECO:0000259" key="6">
    <source>
        <dbReference type="PROSITE" id="PS50878"/>
    </source>
</evidence>
<dbReference type="GO" id="GO:0004519">
    <property type="term" value="F:endonuclease activity"/>
    <property type="evidence" value="ECO:0007669"/>
    <property type="project" value="UniProtKB-KW"/>
</dbReference>
<dbReference type="EC" id="2.7.7.49" evidence="1"/>
<evidence type="ECO:0000256" key="4">
    <source>
        <dbReference type="ARBA" id="ARBA00022759"/>
    </source>
</evidence>
<comment type="caution">
    <text evidence="8">The sequence shown here is derived from an EMBL/GenBank/DDBJ whole genome shotgun (WGS) entry which is preliminary data.</text>
</comment>
<dbReference type="InterPro" id="IPR012337">
    <property type="entry name" value="RNaseH-like_sf"/>
</dbReference>
<dbReference type="InterPro" id="IPR041577">
    <property type="entry name" value="RT_RNaseH_2"/>
</dbReference>
<dbReference type="SUPFAM" id="SSF53098">
    <property type="entry name" value="Ribonuclease H-like"/>
    <property type="match status" value="1"/>
</dbReference>
<dbReference type="FunFam" id="3.30.420.10:FF:000063">
    <property type="entry name" value="Retrovirus-related Pol polyprotein from transposon 297-like Protein"/>
    <property type="match status" value="1"/>
</dbReference>
<dbReference type="GO" id="GO:0003964">
    <property type="term" value="F:RNA-directed DNA polymerase activity"/>
    <property type="evidence" value="ECO:0007669"/>
    <property type="project" value="UniProtKB-KW"/>
</dbReference>
<dbReference type="Gene3D" id="3.30.420.10">
    <property type="entry name" value="Ribonuclease H-like superfamily/Ribonuclease H"/>
    <property type="match status" value="1"/>
</dbReference>
<dbReference type="FunFam" id="3.10.20.370:FF:000001">
    <property type="entry name" value="Retrovirus-related Pol polyprotein from transposon 17.6-like protein"/>
    <property type="match status" value="1"/>
</dbReference>
<dbReference type="CDD" id="cd01647">
    <property type="entry name" value="RT_LTR"/>
    <property type="match status" value="1"/>
</dbReference>
<dbReference type="GO" id="GO:0003676">
    <property type="term" value="F:nucleic acid binding"/>
    <property type="evidence" value="ECO:0007669"/>
    <property type="project" value="InterPro"/>
</dbReference>
<dbReference type="EMBL" id="CAVLGL010000090">
    <property type="protein sequence ID" value="CAK1594431.1"/>
    <property type="molecule type" value="Genomic_DNA"/>
</dbReference>
<feature type="domain" description="Reverse transcriptase" evidence="6">
    <location>
        <begin position="459"/>
        <end position="636"/>
    </location>
</feature>
<keyword evidence="4" id="KW-0255">Endonuclease</keyword>
<sequence length="1284" mass="147464">MAQITSAFPGLNHFECEGDPVSVGVRWEKWKRALEIYFLAANIESSGKKRATLLHIGGLALQEVYYNLPGAHIDEADNVDVYETAVKKLSEYFSPKQSRYYERYIFRLMKQEEGERFETFLVRLRNQADKCQFTAKDENLIDQIVEKGRSAELRKKILAGGDNITLQQVITIAITLETVNRQLDTFDRPGPSKVYDTNKSEINRLDSKKLPSTRNLFKNCFRCGSNKHLSFDNGCPARDKKCLKCGIIGHYNKYCRTKEQKRKTNSRNDDIVNTKRYKFNKQTKKNAEEVDYVFQLDDDAVIDCKVGGVIIDMLIDSGSKCNIITDKTWEHLKSHKVRVTNQIKNPGKILLPYGSQKPLGVLGAFDATITIDGRSTKKATFYVIRNGTRNLLGKTSAIQLDALRIGVPVNNISTFPKFKGITIQIPINKGVKPVIQPYRRIPIPLEEKVNKKLAELKEADIIEEVNGPSPWVSPMVPVLKENGDIRICIDMRRANEAIIRENHPLPTMDELLPNFRKAKYFSRLDIKNAFYQLEIDEDSRYITTFSTSKGLFRYKRLMFGVSCAPEMFQKVLEKLLLGCEGTANFIDDIIIHGSDELEHDRRLDKVLRVLKENNVLLNQAKCIYKTNRIEFLGHQLTGNEVKPLDKYMKAIQSSKQPSNIEEIQSFLGLVNYVGKWIPNLASLTEPLRKLIRLKLGKSANIQKYWTGTQDKAFENLKRQLSNIPTLGYYNPADRTQIIADASPVGLGAVLIQIDGNGPRVIAFGNKSLTDCEKRYCQTEKEALALVWAIEHFKIYLLGKEFELISDHKPLEAIFGIRSKPCARIERCVLRLQAYKYKVIYRPGKQNIADPISRLCESIHPVPFDNENYINAVVEYSRPIAVPLNEIDIASASDKEIEALKNGVFDNKWDECVNAYKTFQSEICFHGKIALRRSKIIIPKQLRDRVLEAAHQGHPGIVAMKTRLRTKVWWPKIDRDAENRVKACKGCTLLSAPNPPHPTKRRELPVEPWIDVAIDFLGPLPSNDYLLILVDYYSRYKEIKIMRNITAIETVKKLKEIFSRLGYPATLTCDNGNQFTSETFKAFCKECGIVMYNTIPYWPQMNGEVERQNRDVLKRLKISQLEKMEWKDDLLEYLIMYNSTPHTTTGKTPAELFFRRQFQDKIRMAVDIEYKIIDPDVRDRDKEKKEKGKEYADRKRKAVDSYFEVGEKVYVKNMSKENKLTPNFNPETHTVTDVNGGDIRVRNDSTGKEYRRNIVHLKRVENGEWKIIDQSAESETLPEGSQHED</sequence>
<dbReference type="GO" id="GO:0015074">
    <property type="term" value="P:DNA integration"/>
    <property type="evidence" value="ECO:0007669"/>
    <property type="project" value="InterPro"/>
</dbReference>
<dbReference type="PROSITE" id="PS50878">
    <property type="entry name" value="RT_POL"/>
    <property type="match status" value="1"/>
</dbReference>
<name>A0AAV1LFZ1_9NEOP</name>
<dbReference type="Pfam" id="PF17921">
    <property type="entry name" value="Integrase_H2C2"/>
    <property type="match status" value="1"/>
</dbReference>
<keyword evidence="5" id="KW-0695">RNA-directed DNA polymerase</keyword>
<keyword evidence="2" id="KW-0808">Transferase</keyword>
<dbReference type="SUPFAM" id="SSF50630">
    <property type="entry name" value="Acid proteases"/>
    <property type="match status" value="1"/>
</dbReference>
<keyword evidence="2" id="KW-0548">Nucleotidyltransferase</keyword>
<dbReference type="FunFam" id="3.30.70.270:FF:000020">
    <property type="entry name" value="Transposon Tf2-6 polyprotein-like Protein"/>
    <property type="match status" value="1"/>
</dbReference>
<evidence type="ECO:0000256" key="3">
    <source>
        <dbReference type="ARBA" id="ARBA00022722"/>
    </source>
</evidence>
<dbReference type="InterPro" id="IPR021109">
    <property type="entry name" value="Peptidase_aspartic_dom_sf"/>
</dbReference>
<evidence type="ECO:0000256" key="2">
    <source>
        <dbReference type="ARBA" id="ARBA00022695"/>
    </source>
</evidence>
<accession>A0AAV1LFZ1</accession>
<proteinExistence type="predicted"/>
<dbReference type="Gene3D" id="3.10.10.10">
    <property type="entry name" value="HIV Type 1 Reverse Transcriptase, subunit A, domain 1"/>
    <property type="match status" value="1"/>
</dbReference>
<dbReference type="Pfam" id="PF00665">
    <property type="entry name" value="rve"/>
    <property type="match status" value="1"/>
</dbReference>
<dbReference type="InterPro" id="IPR050951">
    <property type="entry name" value="Retrovirus_Pol_polyprotein"/>
</dbReference>
<organism evidence="8 9">
    <name type="scientific">Parnassius mnemosyne</name>
    <name type="common">clouded apollo</name>
    <dbReference type="NCBI Taxonomy" id="213953"/>
    <lineage>
        <taxon>Eukaryota</taxon>
        <taxon>Metazoa</taxon>
        <taxon>Ecdysozoa</taxon>
        <taxon>Arthropoda</taxon>
        <taxon>Hexapoda</taxon>
        <taxon>Insecta</taxon>
        <taxon>Pterygota</taxon>
        <taxon>Neoptera</taxon>
        <taxon>Endopterygota</taxon>
        <taxon>Lepidoptera</taxon>
        <taxon>Glossata</taxon>
        <taxon>Ditrysia</taxon>
        <taxon>Papilionoidea</taxon>
        <taxon>Papilionidae</taxon>
        <taxon>Parnassiinae</taxon>
        <taxon>Parnassini</taxon>
        <taxon>Parnassius</taxon>
        <taxon>Driopa</taxon>
    </lineage>
</organism>
<protein>
    <recommendedName>
        <fullName evidence="1">RNA-directed DNA polymerase</fullName>
        <ecNumber evidence="1">2.7.7.49</ecNumber>
    </recommendedName>
</protein>
<dbReference type="GO" id="GO:0008270">
    <property type="term" value="F:zinc ion binding"/>
    <property type="evidence" value="ECO:0007669"/>
    <property type="project" value="InterPro"/>
</dbReference>
<dbReference type="PANTHER" id="PTHR37984">
    <property type="entry name" value="PROTEIN CBG26694"/>
    <property type="match status" value="1"/>
</dbReference>
<dbReference type="SMART" id="SM00343">
    <property type="entry name" value="ZnF_C2HC"/>
    <property type="match status" value="2"/>
</dbReference>
<dbReference type="CDD" id="cd09274">
    <property type="entry name" value="RNase_HI_RT_Ty3"/>
    <property type="match status" value="1"/>
</dbReference>
<dbReference type="SUPFAM" id="SSF56672">
    <property type="entry name" value="DNA/RNA polymerases"/>
    <property type="match status" value="1"/>
</dbReference>
<keyword evidence="9" id="KW-1185">Reference proteome</keyword>
<reference evidence="8 9" key="1">
    <citation type="submission" date="2023-11" db="EMBL/GenBank/DDBJ databases">
        <authorList>
            <person name="Hedman E."/>
            <person name="Englund M."/>
            <person name="Stromberg M."/>
            <person name="Nyberg Akerstrom W."/>
            <person name="Nylinder S."/>
            <person name="Jareborg N."/>
            <person name="Kallberg Y."/>
            <person name="Kronander E."/>
        </authorList>
    </citation>
    <scope>NUCLEOTIDE SEQUENCE [LARGE SCALE GENOMIC DNA]</scope>
</reference>